<evidence type="ECO:0000256" key="3">
    <source>
        <dbReference type="ARBA" id="ARBA00015651"/>
    </source>
</evidence>
<dbReference type="GO" id="GO:0031718">
    <property type="term" value="F:type 1 cannabinoid receptor binding"/>
    <property type="evidence" value="ECO:0007669"/>
    <property type="project" value="TreeGrafter"/>
</dbReference>
<evidence type="ECO:0000313" key="6">
    <source>
        <dbReference type="Proteomes" id="UP000298663"/>
    </source>
</evidence>
<dbReference type="Proteomes" id="UP000298663">
    <property type="component" value="Unassembled WGS sequence"/>
</dbReference>
<comment type="caution">
    <text evidence="5">The sequence shown here is derived from an EMBL/GenBank/DDBJ whole genome shotgun (WGS) entry which is preliminary data.</text>
</comment>
<proteinExistence type="inferred from homology"/>
<comment type="subunit">
    <text evidence="4">Interacts with the cannabinoid receptor CNR1 (via C-terminus). Does not interact with cannabinoid receptor CNR2.</text>
</comment>
<evidence type="ECO:0000256" key="2">
    <source>
        <dbReference type="ARBA" id="ARBA00007288"/>
    </source>
</evidence>
<gene>
    <name evidence="5" type="ORF">L596_027628</name>
</gene>
<dbReference type="InterPro" id="IPR029204">
    <property type="entry name" value="CNRIP1"/>
</dbReference>
<dbReference type="GO" id="GO:0005886">
    <property type="term" value="C:plasma membrane"/>
    <property type="evidence" value="ECO:0007669"/>
    <property type="project" value="TreeGrafter"/>
</dbReference>
<reference evidence="5 6" key="2">
    <citation type="journal article" date="2019" name="G3 (Bethesda)">
        <title>Hybrid Assembly of the Genome of the Entomopathogenic Nematode Steinernema carpocapsae Identifies the X-Chromosome.</title>
        <authorList>
            <person name="Serra L."/>
            <person name="Macchietto M."/>
            <person name="Macias-Munoz A."/>
            <person name="McGill C.J."/>
            <person name="Rodriguez I.M."/>
            <person name="Rodriguez B."/>
            <person name="Murad R."/>
            <person name="Mortazavi A."/>
        </authorList>
    </citation>
    <scope>NUCLEOTIDE SEQUENCE [LARGE SCALE GENOMIC DNA]</scope>
    <source>
        <strain evidence="5 6">ALL</strain>
    </source>
</reference>
<protein>
    <recommendedName>
        <fullName evidence="3">CB1 cannabinoid receptor-interacting protein 1</fullName>
    </recommendedName>
</protein>
<dbReference type="STRING" id="34508.A0A4U5LW40"/>
<dbReference type="PANTHER" id="PTHR31952">
    <property type="entry name" value="CB1 CANNABINOID RECEPTOR-INTERACTING PROTEIN 1"/>
    <property type="match status" value="1"/>
</dbReference>
<dbReference type="EMBL" id="AZBU02000011">
    <property type="protein sequence ID" value="TKR60373.1"/>
    <property type="molecule type" value="Genomic_DNA"/>
</dbReference>
<dbReference type="PANTHER" id="PTHR31952:SF1">
    <property type="entry name" value="CB1 CANNABINOID RECEPTOR-INTERACTING PROTEIN 1"/>
    <property type="match status" value="1"/>
</dbReference>
<comment type="function">
    <text evidence="1">Suppresses cannabinoid receptor CNR1-mediated tonic inhibition of voltage-gated calcium channels.</text>
</comment>
<reference evidence="5 6" key="1">
    <citation type="journal article" date="2015" name="Genome Biol.">
        <title>Comparative genomics of Steinernema reveals deeply conserved gene regulatory networks.</title>
        <authorList>
            <person name="Dillman A.R."/>
            <person name="Macchietto M."/>
            <person name="Porter C.F."/>
            <person name="Rogers A."/>
            <person name="Williams B."/>
            <person name="Antoshechkin I."/>
            <person name="Lee M.M."/>
            <person name="Goodwin Z."/>
            <person name="Lu X."/>
            <person name="Lewis E.E."/>
            <person name="Goodrich-Blair H."/>
            <person name="Stock S.P."/>
            <person name="Adams B.J."/>
            <person name="Sternberg P.W."/>
            <person name="Mortazavi A."/>
        </authorList>
    </citation>
    <scope>NUCLEOTIDE SEQUENCE [LARGE SCALE GENOMIC DNA]</scope>
    <source>
        <strain evidence="5 6">ALL</strain>
    </source>
</reference>
<sequence length="160" mass="17941">MAGHPHVEQSFQLSISIRNSDTNEQIAFKADGHRFETSTTTLKFFSNAKYKFKIVAKPATDFHYMHIAGSDLALHTDNPQSGEYTTEWNTTGIEPTRQGSRQDLNLTLQGPGGTLKKILQSKFYPRENNHATWGSKMESLELQCRVEVGGQIAVVDEVLK</sequence>
<dbReference type="OrthoDB" id="5920443at2759"/>
<comment type="similarity">
    <text evidence="2">Belongs to the CNRIP family.</text>
</comment>
<accession>A0A4U5LW40</accession>
<organism evidence="5 6">
    <name type="scientific">Steinernema carpocapsae</name>
    <name type="common">Entomopathogenic nematode</name>
    <dbReference type="NCBI Taxonomy" id="34508"/>
    <lineage>
        <taxon>Eukaryota</taxon>
        <taxon>Metazoa</taxon>
        <taxon>Ecdysozoa</taxon>
        <taxon>Nematoda</taxon>
        <taxon>Chromadorea</taxon>
        <taxon>Rhabditida</taxon>
        <taxon>Tylenchina</taxon>
        <taxon>Panagrolaimomorpha</taxon>
        <taxon>Strongyloidoidea</taxon>
        <taxon>Steinernematidae</taxon>
        <taxon>Steinernema</taxon>
    </lineage>
</organism>
<keyword evidence="6" id="KW-1185">Reference proteome</keyword>
<name>A0A4U5LW40_STECR</name>
<dbReference type="Pfam" id="PF15043">
    <property type="entry name" value="CNRIP1"/>
    <property type="match status" value="1"/>
</dbReference>
<evidence type="ECO:0000256" key="1">
    <source>
        <dbReference type="ARBA" id="ARBA00003884"/>
    </source>
</evidence>
<evidence type="ECO:0000256" key="4">
    <source>
        <dbReference type="ARBA" id="ARBA00026030"/>
    </source>
</evidence>
<dbReference type="AlphaFoldDB" id="A0A4U5LW40"/>
<evidence type="ECO:0000313" key="5">
    <source>
        <dbReference type="EMBL" id="TKR60373.1"/>
    </source>
</evidence>